<gene>
    <name evidence="9" type="ORF">JJB09_15095</name>
</gene>
<evidence type="ECO:0000313" key="9">
    <source>
        <dbReference type="EMBL" id="MBL0373363.1"/>
    </source>
</evidence>
<evidence type="ECO:0000256" key="2">
    <source>
        <dbReference type="ARBA" id="ARBA00023015"/>
    </source>
</evidence>
<dbReference type="AlphaFoldDB" id="A0A936YMW9"/>
<dbReference type="SUPFAM" id="SSF46785">
    <property type="entry name" value="Winged helix' DNA-binding domain"/>
    <property type="match status" value="1"/>
</dbReference>
<dbReference type="GO" id="GO:0003677">
    <property type="term" value="F:DNA binding"/>
    <property type="evidence" value="ECO:0007669"/>
    <property type="project" value="UniProtKB-KW"/>
</dbReference>
<keyword evidence="2" id="KW-0805">Transcription regulation</keyword>
<proteinExistence type="inferred from homology"/>
<dbReference type="Gene3D" id="3.40.190.290">
    <property type="match status" value="1"/>
</dbReference>
<organism evidence="9 10">
    <name type="scientific">Rhizobium setariae</name>
    <dbReference type="NCBI Taxonomy" id="2801340"/>
    <lineage>
        <taxon>Bacteria</taxon>
        <taxon>Pseudomonadati</taxon>
        <taxon>Pseudomonadota</taxon>
        <taxon>Alphaproteobacteria</taxon>
        <taxon>Hyphomicrobiales</taxon>
        <taxon>Rhizobiaceae</taxon>
        <taxon>Rhizobium/Agrobacterium group</taxon>
        <taxon>Rhizobium</taxon>
    </lineage>
</organism>
<evidence type="ECO:0000256" key="7">
    <source>
        <dbReference type="ARBA" id="ARBA00083243"/>
    </source>
</evidence>
<sequence length="305" mass="33833">MELRQLRHLVAVARFSGFGAAANHLNLTQPALSKSVRTLEHSIGVRLLERDPSGVRPTIYGERLIEYGKLILALTQEAEIEIDAMRGSRRGTLHIGALTSALREIVPQSLKRFLINYPDVDIRINEELNEALYSALLNGSIDLAIMARPVDPNMEETEYKTLIESPIDVIADKDHALAGRVDISLAELVPYSWVIPPRPEPDRLKLDALFVAAGLPRPKAITETTSAPFQASMIAGSPWLSYLPRSSIENQIGGGRFIALKLAQKTWSRSVCAVFRRRGIVRPTVLSFLQELETTCKKMESNISS</sequence>
<evidence type="ECO:0000256" key="1">
    <source>
        <dbReference type="ARBA" id="ARBA00009437"/>
    </source>
</evidence>
<name>A0A936YMW9_9HYPH</name>
<dbReference type="PANTHER" id="PTHR30419">
    <property type="entry name" value="HTH-TYPE TRANSCRIPTIONAL REGULATOR YBHD"/>
    <property type="match status" value="1"/>
</dbReference>
<dbReference type="GO" id="GO:0003700">
    <property type="term" value="F:DNA-binding transcription factor activity"/>
    <property type="evidence" value="ECO:0007669"/>
    <property type="project" value="InterPro"/>
</dbReference>
<comment type="function">
    <text evidence="5">Transcriptional regulator of the ttuABCDE tartrate utilization operon.</text>
</comment>
<evidence type="ECO:0000256" key="4">
    <source>
        <dbReference type="ARBA" id="ARBA00023163"/>
    </source>
</evidence>
<dbReference type="FunFam" id="1.10.10.10:FF:000001">
    <property type="entry name" value="LysR family transcriptional regulator"/>
    <property type="match status" value="1"/>
</dbReference>
<dbReference type="Pfam" id="PF00126">
    <property type="entry name" value="HTH_1"/>
    <property type="match status" value="1"/>
</dbReference>
<feature type="domain" description="HTH lysR-type" evidence="8">
    <location>
        <begin position="1"/>
        <end position="58"/>
    </location>
</feature>
<dbReference type="PANTHER" id="PTHR30419:SF8">
    <property type="entry name" value="NITROGEN ASSIMILATION TRANSCRIPTIONAL ACTIVATOR-RELATED"/>
    <property type="match status" value="1"/>
</dbReference>
<evidence type="ECO:0000313" key="10">
    <source>
        <dbReference type="Proteomes" id="UP000633219"/>
    </source>
</evidence>
<dbReference type="InterPro" id="IPR050950">
    <property type="entry name" value="HTH-type_LysR_regulators"/>
</dbReference>
<dbReference type="EMBL" id="JAEQNC010000008">
    <property type="protein sequence ID" value="MBL0373363.1"/>
    <property type="molecule type" value="Genomic_DNA"/>
</dbReference>
<evidence type="ECO:0000256" key="6">
    <source>
        <dbReference type="ARBA" id="ARBA00067332"/>
    </source>
</evidence>
<evidence type="ECO:0000256" key="3">
    <source>
        <dbReference type="ARBA" id="ARBA00023125"/>
    </source>
</evidence>
<evidence type="ECO:0000259" key="8">
    <source>
        <dbReference type="PROSITE" id="PS50931"/>
    </source>
</evidence>
<dbReference type="SUPFAM" id="SSF53850">
    <property type="entry name" value="Periplasmic binding protein-like II"/>
    <property type="match status" value="1"/>
</dbReference>
<comment type="similarity">
    <text evidence="1">Belongs to the LysR transcriptional regulatory family.</text>
</comment>
<reference evidence="9" key="1">
    <citation type="submission" date="2021-01" db="EMBL/GenBank/DDBJ databases">
        <title>Rhizobium sp. strain KVB221 16S ribosomal RNA gene Genome sequencing and assembly.</title>
        <authorList>
            <person name="Kang M."/>
        </authorList>
    </citation>
    <scope>NUCLEOTIDE SEQUENCE</scope>
    <source>
        <strain evidence="9">KVB221</strain>
    </source>
</reference>
<protein>
    <recommendedName>
        <fullName evidence="6">HTH-type transcriptional regulator TtuA</fullName>
    </recommendedName>
    <alternativeName>
        <fullName evidence="7">Tartrate utilization transcriptional regulator</fullName>
    </alternativeName>
</protein>
<dbReference type="PRINTS" id="PR00039">
    <property type="entry name" value="HTHLYSR"/>
</dbReference>
<dbReference type="Pfam" id="PF03466">
    <property type="entry name" value="LysR_substrate"/>
    <property type="match status" value="1"/>
</dbReference>
<dbReference type="PROSITE" id="PS50931">
    <property type="entry name" value="HTH_LYSR"/>
    <property type="match status" value="1"/>
</dbReference>
<dbReference type="Gene3D" id="1.10.10.10">
    <property type="entry name" value="Winged helix-like DNA-binding domain superfamily/Winged helix DNA-binding domain"/>
    <property type="match status" value="1"/>
</dbReference>
<dbReference type="RefSeq" id="WP_201659737.1">
    <property type="nucleotide sequence ID" value="NZ_JAEQNC010000008.1"/>
</dbReference>
<keyword evidence="10" id="KW-1185">Reference proteome</keyword>
<accession>A0A936YMW9</accession>
<dbReference type="InterPro" id="IPR036388">
    <property type="entry name" value="WH-like_DNA-bd_sf"/>
</dbReference>
<keyword evidence="3" id="KW-0238">DNA-binding</keyword>
<dbReference type="Proteomes" id="UP000633219">
    <property type="component" value="Unassembled WGS sequence"/>
</dbReference>
<dbReference type="InterPro" id="IPR036390">
    <property type="entry name" value="WH_DNA-bd_sf"/>
</dbReference>
<dbReference type="GO" id="GO:0005829">
    <property type="term" value="C:cytosol"/>
    <property type="evidence" value="ECO:0007669"/>
    <property type="project" value="TreeGrafter"/>
</dbReference>
<comment type="caution">
    <text evidence="9">The sequence shown here is derived from an EMBL/GenBank/DDBJ whole genome shotgun (WGS) entry which is preliminary data.</text>
</comment>
<keyword evidence="4" id="KW-0804">Transcription</keyword>
<evidence type="ECO:0000256" key="5">
    <source>
        <dbReference type="ARBA" id="ARBA00054626"/>
    </source>
</evidence>
<dbReference type="InterPro" id="IPR000847">
    <property type="entry name" value="LysR_HTH_N"/>
</dbReference>
<dbReference type="InterPro" id="IPR005119">
    <property type="entry name" value="LysR_subst-bd"/>
</dbReference>